<dbReference type="InterPro" id="IPR000719">
    <property type="entry name" value="Prot_kinase_dom"/>
</dbReference>
<evidence type="ECO:0000256" key="3">
    <source>
        <dbReference type="ARBA" id="ARBA00012513"/>
    </source>
</evidence>
<comment type="catalytic activity">
    <reaction evidence="13">
        <text>L-seryl-[protein] + ATP = O-phospho-L-seryl-[protein] + ADP + H(+)</text>
        <dbReference type="Rhea" id="RHEA:17989"/>
        <dbReference type="Rhea" id="RHEA-COMP:9863"/>
        <dbReference type="Rhea" id="RHEA-COMP:11604"/>
        <dbReference type="ChEBI" id="CHEBI:15378"/>
        <dbReference type="ChEBI" id="CHEBI:29999"/>
        <dbReference type="ChEBI" id="CHEBI:30616"/>
        <dbReference type="ChEBI" id="CHEBI:83421"/>
        <dbReference type="ChEBI" id="CHEBI:456216"/>
        <dbReference type="EC" id="2.7.11.1"/>
    </reaction>
</comment>
<feature type="domain" description="Protein kinase" evidence="16">
    <location>
        <begin position="11"/>
        <end position="250"/>
    </location>
</feature>
<evidence type="ECO:0000259" key="16">
    <source>
        <dbReference type="PROSITE" id="PS50011"/>
    </source>
</evidence>
<dbReference type="SUPFAM" id="SSF56112">
    <property type="entry name" value="Protein kinase-like (PK-like)"/>
    <property type="match status" value="1"/>
</dbReference>
<name>A0AAW1L860_POPJA</name>
<dbReference type="GO" id="GO:0033314">
    <property type="term" value="P:mitotic DNA replication checkpoint signaling"/>
    <property type="evidence" value="ECO:0007669"/>
    <property type="project" value="UniProtKB-ARBA"/>
</dbReference>
<keyword evidence="6 14" id="KW-0547">Nucleotide-binding</keyword>
<dbReference type="Proteomes" id="UP001458880">
    <property type="component" value="Unassembled WGS sequence"/>
</dbReference>
<comment type="catalytic activity">
    <reaction evidence="12">
        <text>L-threonyl-[protein] + ATP = O-phospho-L-threonyl-[protein] + ADP + H(+)</text>
        <dbReference type="Rhea" id="RHEA:46608"/>
        <dbReference type="Rhea" id="RHEA-COMP:11060"/>
        <dbReference type="Rhea" id="RHEA-COMP:11605"/>
        <dbReference type="ChEBI" id="CHEBI:15378"/>
        <dbReference type="ChEBI" id="CHEBI:30013"/>
        <dbReference type="ChEBI" id="CHEBI:30616"/>
        <dbReference type="ChEBI" id="CHEBI:61977"/>
        <dbReference type="ChEBI" id="CHEBI:456216"/>
        <dbReference type="EC" id="2.7.11.1"/>
    </reaction>
</comment>
<keyword evidence="11" id="KW-0131">Cell cycle</keyword>
<dbReference type="PROSITE" id="PS00107">
    <property type="entry name" value="PROTEIN_KINASE_ATP"/>
    <property type="match status" value="1"/>
</dbReference>
<evidence type="ECO:0000313" key="17">
    <source>
        <dbReference type="EMBL" id="KAK9730262.1"/>
    </source>
</evidence>
<keyword evidence="5" id="KW-0808">Transferase</keyword>
<evidence type="ECO:0000256" key="12">
    <source>
        <dbReference type="ARBA" id="ARBA00047899"/>
    </source>
</evidence>
<dbReference type="EMBL" id="JASPKY010000150">
    <property type="protein sequence ID" value="KAK9730262.1"/>
    <property type="molecule type" value="Genomic_DNA"/>
</dbReference>
<comment type="subcellular location">
    <subcellularLocation>
        <location evidence="1">Nucleus</location>
    </subcellularLocation>
</comment>
<evidence type="ECO:0000256" key="13">
    <source>
        <dbReference type="ARBA" id="ARBA00048679"/>
    </source>
</evidence>
<dbReference type="PANTHER" id="PTHR24346">
    <property type="entry name" value="MAP/MICROTUBULE AFFINITY-REGULATING KINASE"/>
    <property type="match status" value="1"/>
</dbReference>
<evidence type="ECO:0000256" key="6">
    <source>
        <dbReference type="ARBA" id="ARBA00022741"/>
    </source>
</evidence>
<dbReference type="InterPro" id="IPR017441">
    <property type="entry name" value="Protein_kinase_ATP_BS"/>
</dbReference>
<dbReference type="PANTHER" id="PTHR24346:SF107">
    <property type="entry name" value="SERINE_THREONINE-PROTEIN KINASE CHK1"/>
    <property type="match status" value="1"/>
</dbReference>
<comment type="similarity">
    <text evidence="2">Belongs to the protein kinase superfamily. CAMK Ser/Thr protein kinase family. NIM1 subfamily.</text>
</comment>
<feature type="binding site" evidence="14">
    <location>
        <position position="40"/>
    </location>
    <ligand>
        <name>ATP</name>
        <dbReference type="ChEBI" id="CHEBI:30616"/>
    </ligand>
</feature>
<dbReference type="GO" id="GO:0005634">
    <property type="term" value="C:nucleus"/>
    <property type="evidence" value="ECO:0007669"/>
    <property type="project" value="UniProtKB-SubCell"/>
</dbReference>
<dbReference type="InterPro" id="IPR011009">
    <property type="entry name" value="Kinase-like_dom_sf"/>
</dbReference>
<dbReference type="PROSITE" id="PS50011">
    <property type="entry name" value="PROTEIN_KINASE_DOM"/>
    <property type="match status" value="1"/>
</dbReference>
<dbReference type="GO" id="GO:0005737">
    <property type="term" value="C:cytoplasm"/>
    <property type="evidence" value="ECO:0007669"/>
    <property type="project" value="TreeGrafter"/>
</dbReference>
<keyword evidence="18" id="KW-1185">Reference proteome</keyword>
<evidence type="ECO:0000256" key="8">
    <source>
        <dbReference type="ARBA" id="ARBA00022777"/>
    </source>
</evidence>
<evidence type="ECO:0000256" key="15">
    <source>
        <dbReference type="RuleBase" id="RU000304"/>
    </source>
</evidence>
<keyword evidence="4 15" id="KW-0723">Serine/threonine-protein kinase</keyword>
<evidence type="ECO:0000256" key="2">
    <source>
        <dbReference type="ARBA" id="ARBA00010791"/>
    </source>
</evidence>
<gene>
    <name evidence="17" type="ORF">QE152_g15377</name>
</gene>
<dbReference type="GO" id="GO:0005524">
    <property type="term" value="F:ATP binding"/>
    <property type="evidence" value="ECO:0007669"/>
    <property type="project" value="UniProtKB-UniRule"/>
</dbReference>
<proteinExistence type="inferred from homology"/>
<organism evidence="17 18">
    <name type="scientific">Popillia japonica</name>
    <name type="common">Japanese beetle</name>
    <dbReference type="NCBI Taxonomy" id="7064"/>
    <lineage>
        <taxon>Eukaryota</taxon>
        <taxon>Metazoa</taxon>
        <taxon>Ecdysozoa</taxon>
        <taxon>Arthropoda</taxon>
        <taxon>Hexapoda</taxon>
        <taxon>Insecta</taxon>
        <taxon>Pterygota</taxon>
        <taxon>Neoptera</taxon>
        <taxon>Endopterygota</taxon>
        <taxon>Coleoptera</taxon>
        <taxon>Polyphaga</taxon>
        <taxon>Scarabaeiformia</taxon>
        <taxon>Scarabaeidae</taxon>
        <taxon>Rutelinae</taxon>
        <taxon>Popillia</taxon>
    </lineage>
</organism>
<keyword evidence="10" id="KW-0539">Nucleus</keyword>
<dbReference type="SMART" id="SM00220">
    <property type="entry name" value="S_TKc"/>
    <property type="match status" value="1"/>
</dbReference>
<evidence type="ECO:0000256" key="4">
    <source>
        <dbReference type="ARBA" id="ARBA00022527"/>
    </source>
</evidence>
<dbReference type="FunFam" id="3.30.200.20:FF:000229">
    <property type="entry name" value="Serine/threonine-protein kinase Chk1"/>
    <property type="match status" value="1"/>
</dbReference>
<dbReference type="Gene3D" id="1.10.510.10">
    <property type="entry name" value="Transferase(Phosphotransferase) domain 1"/>
    <property type="match status" value="1"/>
</dbReference>
<dbReference type="AlphaFoldDB" id="A0AAW1L860"/>
<keyword evidence="7" id="KW-0227">DNA damage</keyword>
<dbReference type="PROSITE" id="PS00108">
    <property type="entry name" value="PROTEIN_KINASE_ST"/>
    <property type="match status" value="1"/>
</dbReference>
<accession>A0AAW1L860</accession>
<evidence type="ECO:0000256" key="5">
    <source>
        <dbReference type="ARBA" id="ARBA00022679"/>
    </source>
</evidence>
<evidence type="ECO:0000313" key="18">
    <source>
        <dbReference type="Proteomes" id="UP001458880"/>
    </source>
</evidence>
<keyword evidence="9 14" id="KW-0067">ATP-binding</keyword>
<evidence type="ECO:0000256" key="11">
    <source>
        <dbReference type="ARBA" id="ARBA00023306"/>
    </source>
</evidence>
<evidence type="ECO:0000256" key="9">
    <source>
        <dbReference type="ARBA" id="ARBA00022840"/>
    </source>
</evidence>
<keyword evidence="8 17" id="KW-0418">Kinase</keyword>
<comment type="caution">
    <text evidence="17">The sequence shown here is derived from an EMBL/GenBank/DDBJ whole genome shotgun (WGS) entry which is preliminary data.</text>
</comment>
<dbReference type="GO" id="GO:0004674">
    <property type="term" value="F:protein serine/threonine kinase activity"/>
    <property type="evidence" value="ECO:0007669"/>
    <property type="project" value="UniProtKB-KW"/>
</dbReference>
<evidence type="ECO:0000256" key="1">
    <source>
        <dbReference type="ARBA" id="ARBA00004123"/>
    </source>
</evidence>
<sequence>MDNPKEFVEDWNIIETLGEGAYGEVKLLVHKITSQAVAMKIVDLKKHRDAADCVKREERLHRLLVHPNIIRLFGKREESDKVYIFLEYASGGELFNKIEPDIGMSCKEAQRYMIQLMAAVDYLHLKGIAHRDIKPENILLDENGVVKISDFGMATVFRLRGKQRKLEKKCGTMPYLAPEVLQGPYDPGELPWDEPTENSFEFVTWQKETRLISTPWSKLDTIALSLARKILTVEPSNRPTIKQIENHPWMRTDFNDSPTTNCDSEPAAKRHTSLKKDDIDLPNIALSQPAAVTITPPNLKSLLQNSTELKPICFSQPTHNDDLILGSQALLTQSCITSLTFQKFIKRLTRFFVTTSHEHTVTILCKVLDQFHYSWNIDPSGVITISTVDSRKLKLVMKATLILMDSKLLLDFRLSKGCGLEFKRRFIKIKEALKNIIA</sequence>
<evidence type="ECO:0000256" key="10">
    <source>
        <dbReference type="ARBA" id="ARBA00023242"/>
    </source>
</evidence>
<reference evidence="17 18" key="1">
    <citation type="journal article" date="2024" name="BMC Genomics">
        <title>De novo assembly and annotation of Popillia japonica's genome with initial clues to its potential as an invasive pest.</title>
        <authorList>
            <person name="Cucini C."/>
            <person name="Boschi S."/>
            <person name="Funari R."/>
            <person name="Cardaioli E."/>
            <person name="Iannotti N."/>
            <person name="Marturano G."/>
            <person name="Paoli F."/>
            <person name="Bruttini M."/>
            <person name="Carapelli A."/>
            <person name="Frati F."/>
            <person name="Nardi F."/>
        </authorList>
    </citation>
    <scope>NUCLEOTIDE SEQUENCE [LARGE SCALE GENOMIC DNA]</scope>
    <source>
        <strain evidence="17">DMR45628</strain>
    </source>
</reference>
<dbReference type="InterPro" id="IPR008271">
    <property type="entry name" value="Ser/Thr_kinase_AS"/>
</dbReference>
<dbReference type="EC" id="2.7.11.1" evidence="3"/>
<evidence type="ECO:0000256" key="14">
    <source>
        <dbReference type="PROSITE-ProRule" id="PRU10141"/>
    </source>
</evidence>
<dbReference type="FunFam" id="1.10.510.10:FF:000571">
    <property type="entry name" value="Maternal embryonic leucine zipper kinase"/>
    <property type="match status" value="1"/>
</dbReference>
<protein>
    <recommendedName>
        <fullName evidence="3">non-specific serine/threonine protein kinase</fullName>
        <ecNumber evidence="3">2.7.11.1</ecNumber>
    </recommendedName>
</protein>
<dbReference type="GO" id="GO:0006974">
    <property type="term" value="P:DNA damage response"/>
    <property type="evidence" value="ECO:0007669"/>
    <property type="project" value="UniProtKB-KW"/>
</dbReference>
<dbReference type="Pfam" id="PF00069">
    <property type="entry name" value="Pkinase"/>
    <property type="match status" value="1"/>
</dbReference>
<evidence type="ECO:0000256" key="7">
    <source>
        <dbReference type="ARBA" id="ARBA00022763"/>
    </source>
</evidence>